<sequence>MFIFPQPIAIISLYKIPVATPTTPPAILDPAQQLHNLLSFLRTTAQRSSSRRASFPASSPDRDQPPPASPVILRRDLGAKASIPPLVSPTHCNHANQVATVAYLRFSGSRCKHREWDSAQLLACHHSQPREQHSITVSGRCCLSSLIAGDICERPSASHPFFPSGQWYFGQRSKSKNDRSTQTKGDLKDQIIGQQHDLGRRGRTDSATDMRGRMRGSHGLRRSKVVRSPWRWKDVVVLEGGVSLLGSSCVVAGAREGVPTASRAWLGICSRCLPLMLKLSSRFLSNPTIVPSLSRSIRTLLSSPSLDLHPVPQAELPATPVRELRRTCSSVDKQQYTDAILAKRQKIVVGHRGLLPEIGCTLVNSIKVKHEMKPYHLTDAMLVWRAFNGVEGNWYALADASSTGPCRGVNIVCTIPMFLPNSGIKRAKAKKKKKKATRINLEKSGTEQTLENVPAREKEIEKKAQSSPENPEEVPEKRGDKRSQSGQIVTNLTVMNPPKKFVIYKSLLGRPLFRDCSSESSGGEN</sequence>
<keyword evidence="3" id="KW-1185">Reference proteome</keyword>
<feature type="region of interest" description="Disordered" evidence="1">
    <location>
        <begin position="429"/>
        <end position="492"/>
    </location>
</feature>
<evidence type="ECO:0000256" key="1">
    <source>
        <dbReference type="SAM" id="MobiDB-lite"/>
    </source>
</evidence>
<accession>A0A5A7PBN2</accession>
<evidence type="ECO:0000313" key="2">
    <source>
        <dbReference type="EMBL" id="GER30092.1"/>
    </source>
</evidence>
<protein>
    <submittedName>
        <fullName evidence="2">COP1-interacting protein 4</fullName>
    </submittedName>
</protein>
<dbReference type="EMBL" id="BKCP01004295">
    <property type="protein sequence ID" value="GER30092.1"/>
    <property type="molecule type" value="Genomic_DNA"/>
</dbReference>
<dbReference type="AlphaFoldDB" id="A0A5A7PBN2"/>
<feature type="compositionally biased region" description="Basic and acidic residues" evidence="1">
    <location>
        <begin position="474"/>
        <end position="483"/>
    </location>
</feature>
<organism evidence="2 3">
    <name type="scientific">Striga asiatica</name>
    <name type="common">Asiatic witchweed</name>
    <name type="synonym">Buchnera asiatica</name>
    <dbReference type="NCBI Taxonomy" id="4170"/>
    <lineage>
        <taxon>Eukaryota</taxon>
        <taxon>Viridiplantae</taxon>
        <taxon>Streptophyta</taxon>
        <taxon>Embryophyta</taxon>
        <taxon>Tracheophyta</taxon>
        <taxon>Spermatophyta</taxon>
        <taxon>Magnoliopsida</taxon>
        <taxon>eudicotyledons</taxon>
        <taxon>Gunneridae</taxon>
        <taxon>Pentapetalae</taxon>
        <taxon>asterids</taxon>
        <taxon>lamiids</taxon>
        <taxon>Lamiales</taxon>
        <taxon>Orobanchaceae</taxon>
        <taxon>Buchnereae</taxon>
        <taxon>Striga</taxon>
    </lineage>
</organism>
<comment type="caution">
    <text evidence="2">The sequence shown here is derived from an EMBL/GenBank/DDBJ whole genome shotgun (WGS) entry which is preliminary data.</text>
</comment>
<reference evidence="3" key="1">
    <citation type="journal article" date="2019" name="Curr. Biol.">
        <title>Genome Sequence of Striga asiatica Provides Insight into the Evolution of Plant Parasitism.</title>
        <authorList>
            <person name="Yoshida S."/>
            <person name="Kim S."/>
            <person name="Wafula E.K."/>
            <person name="Tanskanen J."/>
            <person name="Kim Y.M."/>
            <person name="Honaas L."/>
            <person name="Yang Z."/>
            <person name="Spallek T."/>
            <person name="Conn C.E."/>
            <person name="Ichihashi Y."/>
            <person name="Cheong K."/>
            <person name="Cui S."/>
            <person name="Der J.P."/>
            <person name="Gundlach H."/>
            <person name="Jiao Y."/>
            <person name="Hori C."/>
            <person name="Ishida J.K."/>
            <person name="Kasahara H."/>
            <person name="Kiba T."/>
            <person name="Kim M.S."/>
            <person name="Koo N."/>
            <person name="Laohavisit A."/>
            <person name="Lee Y.H."/>
            <person name="Lumba S."/>
            <person name="McCourt P."/>
            <person name="Mortimer J.C."/>
            <person name="Mutuku J.M."/>
            <person name="Nomura T."/>
            <person name="Sasaki-Sekimoto Y."/>
            <person name="Seto Y."/>
            <person name="Wang Y."/>
            <person name="Wakatake T."/>
            <person name="Sakakibara H."/>
            <person name="Demura T."/>
            <person name="Yamaguchi S."/>
            <person name="Yoneyama K."/>
            <person name="Manabe R.I."/>
            <person name="Nelson D.C."/>
            <person name="Schulman A.H."/>
            <person name="Timko M.P."/>
            <person name="dePamphilis C.W."/>
            <person name="Choi D."/>
            <person name="Shirasu K."/>
        </authorList>
    </citation>
    <scope>NUCLEOTIDE SEQUENCE [LARGE SCALE GENOMIC DNA]</scope>
    <source>
        <strain evidence="3">cv. UVA1</strain>
    </source>
</reference>
<feature type="region of interest" description="Disordered" evidence="1">
    <location>
        <begin position="170"/>
        <end position="220"/>
    </location>
</feature>
<name>A0A5A7PBN2_STRAF</name>
<dbReference type="OrthoDB" id="1093005at2759"/>
<gene>
    <name evidence="2" type="ORF">STAS_06014</name>
</gene>
<feature type="compositionally biased region" description="Basic and acidic residues" evidence="1">
    <location>
        <begin position="197"/>
        <end position="212"/>
    </location>
</feature>
<proteinExistence type="predicted"/>
<feature type="compositionally biased region" description="Low complexity" evidence="1">
    <location>
        <begin position="48"/>
        <end position="59"/>
    </location>
</feature>
<dbReference type="Proteomes" id="UP000325081">
    <property type="component" value="Unassembled WGS sequence"/>
</dbReference>
<feature type="region of interest" description="Disordered" evidence="1">
    <location>
        <begin position="48"/>
        <end position="71"/>
    </location>
</feature>
<evidence type="ECO:0000313" key="3">
    <source>
        <dbReference type="Proteomes" id="UP000325081"/>
    </source>
</evidence>
<feature type="compositionally biased region" description="Basic and acidic residues" evidence="1">
    <location>
        <begin position="175"/>
        <end position="189"/>
    </location>
</feature>
<feature type="compositionally biased region" description="Basic and acidic residues" evidence="1">
    <location>
        <begin position="454"/>
        <end position="464"/>
    </location>
</feature>